<proteinExistence type="predicted"/>
<dbReference type="OrthoDB" id="6399635at2"/>
<dbReference type="AlphaFoldDB" id="A0A1G7NDN4"/>
<keyword evidence="1" id="KW-0732">Signal</keyword>
<dbReference type="STRING" id="659014.SAMN04487996_11221"/>
<evidence type="ECO:0000313" key="4">
    <source>
        <dbReference type="Proteomes" id="UP000198748"/>
    </source>
</evidence>
<name>A0A1G7NDN4_9BACT</name>
<feature type="signal peptide" evidence="1">
    <location>
        <begin position="1"/>
        <end position="18"/>
    </location>
</feature>
<sequence>MKVLSLAVCLLFCFHSNAQNRFVLNGMLSGTASKWIYLQYENEVAEEVRDSTIVQNGFFSFSGRIDQPTRAILKLNRQVIPDDENLNILQIILAPGEVGIKVKYNDFQHGIVTGSKPHDEFKQLRKSAQPFVDKYLLLRDSLSKMERPKPESTTNKVAIADLNQRINNAIAGMRKTSFNFIQDHPGSWVSAFELNNLKTTSFTTSSGAITSNLLE</sequence>
<organism evidence="3 4">
    <name type="scientific">Dyadobacter soli</name>
    <dbReference type="NCBI Taxonomy" id="659014"/>
    <lineage>
        <taxon>Bacteria</taxon>
        <taxon>Pseudomonadati</taxon>
        <taxon>Bacteroidota</taxon>
        <taxon>Cytophagia</taxon>
        <taxon>Cytophagales</taxon>
        <taxon>Spirosomataceae</taxon>
        <taxon>Dyadobacter</taxon>
    </lineage>
</organism>
<dbReference type="Pfam" id="PF14289">
    <property type="entry name" value="DUF4369"/>
    <property type="match status" value="1"/>
</dbReference>
<gene>
    <name evidence="3" type="ORF">SAMN04487996_11221</name>
</gene>
<dbReference type="EMBL" id="FNAN01000012">
    <property type="protein sequence ID" value="SDF72066.1"/>
    <property type="molecule type" value="Genomic_DNA"/>
</dbReference>
<protein>
    <recommendedName>
        <fullName evidence="2">DUF4369 domain-containing protein</fullName>
    </recommendedName>
</protein>
<feature type="chain" id="PRO_5011660772" description="DUF4369 domain-containing protein" evidence="1">
    <location>
        <begin position="19"/>
        <end position="215"/>
    </location>
</feature>
<accession>A0A1G7NDN4</accession>
<dbReference type="InterPro" id="IPR025380">
    <property type="entry name" value="DUF4369"/>
</dbReference>
<feature type="domain" description="DUF4369" evidence="2">
    <location>
        <begin position="22"/>
        <end position="121"/>
    </location>
</feature>
<dbReference type="RefSeq" id="WP_090153896.1">
    <property type="nucleotide sequence ID" value="NZ_FNAN01000012.1"/>
</dbReference>
<evidence type="ECO:0000256" key="1">
    <source>
        <dbReference type="SAM" id="SignalP"/>
    </source>
</evidence>
<keyword evidence="4" id="KW-1185">Reference proteome</keyword>
<reference evidence="4" key="1">
    <citation type="submission" date="2016-10" db="EMBL/GenBank/DDBJ databases">
        <authorList>
            <person name="Varghese N."/>
            <person name="Submissions S."/>
        </authorList>
    </citation>
    <scope>NUCLEOTIDE SEQUENCE [LARGE SCALE GENOMIC DNA]</scope>
    <source>
        <strain evidence="4">DSM 25329</strain>
    </source>
</reference>
<evidence type="ECO:0000313" key="3">
    <source>
        <dbReference type="EMBL" id="SDF72066.1"/>
    </source>
</evidence>
<evidence type="ECO:0000259" key="2">
    <source>
        <dbReference type="Pfam" id="PF14289"/>
    </source>
</evidence>
<dbReference type="Proteomes" id="UP000198748">
    <property type="component" value="Unassembled WGS sequence"/>
</dbReference>